<comment type="caution">
    <text evidence="1">The sequence shown here is derived from an EMBL/GenBank/DDBJ whole genome shotgun (WGS) entry which is preliminary data.</text>
</comment>
<dbReference type="OrthoDB" id="10596992at2759"/>
<gene>
    <name evidence="1" type="ORF">F7725_020702</name>
</gene>
<evidence type="ECO:0000313" key="2">
    <source>
        <dbReference type="Proteomes" id="UP000518266"/>
    </source>
</evidence>
<proteinExistence type="predicted"/>
<keyword evidence="2" id="KW-1185">Reference proteome</keyword>
<dbReference type="AlphaFoldDB" id="A0A7J5YDY1"/>
<dbReference type="Proteomes" id="UP000518266">
    <property type="component" value="Unassembled WGS sequence"/>
</dbReference>
<sequence length="217" mass="23366">MVWNLSDLCAAVSALITLARRKLRKVSGSRKVTPLGMGGPKGGTSFILVTAALKGKGTQVLSEQGLCTRTITKTCWKWERMFCGVKGNAPGSWKIMHERGSHADSLFVSSCAAYLLKSLRSTCSPSSSRKAEKAGDASSLLYISSSVLWPARHSRTPTFLRSCSVTLGVLSASLRQEMLSSGTTCSRTSLSDRPRTVPCFPVVATESSKMEPRRVTS</sequence>
<name>A0A7J5YDY1_DISMA</name>
<evidence type="ECO:0000313" key="1">
    <source>
        <dbReference type="EMBL" id="KAF3847674.1"/>
    </source>
</evidence>
<dbReference type="EMBL" id="JAAKFY010000013">
    <property type="protein sequence ID" value="KAF3847674.1"/>
    <property type="molecule type" value="Genomic_DNA"/>
</dbReference>
<reference evidence="1 2" key="1">
    <citation type="submission" date="2020-03" db="EMBL/GenBank/DDBJ databases">
        <title>Dissostichus mawsoni Genome sequencing and assembly.</title>
        <authorList>
            <person name="Park H."/>
        </authorList>
    </citation>
    <scope>NUCLEOTIDE SEQUENCE [LARGE SCALE GENOMIC DNA]</scope>
    <source>
        <strain evidence="1">DM0001</strain>
        <tissue evidence="1">Muscle</tissue>
    </source>
</reference>
<protein>
    <submittedName>
        <fullName evidence="1">Uncharacterized protein</fullName>
    </submittedName>
</protein>
<organism evidence="1 2">
    <name type="scientific">Dissostichus mawsoni</name>
    <name type="common">Antarctic cod</name>
    <dbReference type="NCBI Taxonomy" id="36200"/>
    <lineage>
        <taxon>Eukaryota</taxon>
        <taxon>Metazoa</taxon>
        <taxon>Chordata</taxon>
        <taxon>Craniata</taxon>
        <taxon>Vertebrata</taxon>
        <taxon>Euteleostomi</taxon>
        <taxon>Actinopterygii</taxon>
        <taxon>Neopterygii</taxon>
        <taxon>Teleostei</taxon>
        <taxon>Neoteleostei</taxon>
        <taxon>Acanthomorphata</taxon>
        <taxon>Eupercaria</taxon>
        <taxon>Perciformes</taxon>
        <taxon>Notothenioidei</taxon>
        <taxon>Nototheniidae</taxon>
        <taxon>Dissostichus</taxon>
    </lineage>
</organism>
<accession>A0A7J5YDY1</accession>